<dbReference type="GO" id="GO:0016987">
    <property type="term" value="F:sigma factor activity"/>
    <property type="evidence" value="ECO:0007669"/>
    <property type="project" value="UniProtKB-KW"/>
</dbReference>
<evidence type="ECO:0000256" key="1">
    <source>
        <dbReference type="ARBA" id="ARBA00010641"/>
    </source>
</evidence>
<feature type="region of interest" description="Disordered" evidence="5">
    <location>
        <begin position="93"/>
        <end position="113"/>
    </location>
</feature>
<dbReference type="EMBL" id="SMMU01000004">
    <property type="protein sequence ID" value="TCL33414.1"/>
    <property type="molecule type" value="Genomic_DNA"/>
</dbReference>
<evidence type="ECO:0000256" key="5">
    <source>
        <dbReference type="SAM" id="MobiDB-lite"/>
    </source>
</evidence>
<sequence>MSHQGMLADCLLSRPSLAPQIQSFIDHRAALIKIAANITGCRSRAEDVVQDAFFRLESAHLPSHSIKAQLSYMFRTVRNLAIDYYRKQAFEQRHRGSEEEGMTVEQQEGASPESLHQYQETLELIAEALSQLPERTRYAFEMYRIHGQQQREIARELGVSPTLVNFMIRDAMVHCRQHIEARGHHA</sequence>
<dbReference type="InterPro" id="IPR013324">
    <property type="entry name" value="RNA_pol_sigma_r3/r4-like"/>
</dbReference>
<comment type="caution">
    <text evidence="8">The sequence shown here is derived from an EMBL/GenBank/DDBJ whole genome shotgun (WGS) entry which is preliminary data.</text>
</comment>
<dbReference type="InterPro" id="IPR007627">
    <property type="entry name" value="RNA_pol_sigma70_r2"/>
</dbReference>
<evidence type="ECO:0000256" key="4">
    <source>
        <dbReference type="ARBA" id="ARBA00023163"/>
    </source>
</evidence>
<keyword evidence="3" id="KW-0731">Sigma factor</keyword>
<evidence type="ECO:0000256" key="2">
    <source>
        <dbReference type="ARBA" id="ARBA00023015"/>
    </source>
</evidence>
<name>A0A4R1PZG3_9GAMM</name>
<dbReference type="InterPro" id="IPR014284">
    <property type="entry name" value="RNA_pol_sigma-70_dom"/>
</dbReference>
<dbReference type="InterPro" id="IPR036388">
    <property type="entry name" value="WH-like_DNA-bd_sf"/>
</dbReference>
<dbReference type="InterPro" id="IPR013325">
    <property type="entry name" value="RNA_pol_sigma_r2"/>
</dbReference>
<feature type="domain" description="RNA polymerase sigma-70 region 2" evidence="6">
    <location>
        <begin position="26"/>
        <end position="89"/>
    </location>
</feature>
<feature type="domain" description="RNA polymerase sigma factor 70 region 4 type 2" evidence="7">
    <location>
        <begin position="123"/>
        <end position="175"/>
    </location>
</feature>
<dbReference type="AlphaFoldDB" id="A0A4R1PZG3"/>
<evidence type="ECO:0000313" key="9">
    <source>
        <dbReference type="Proteomes" id="UP000295169"/>
    </source>
</evidence>
<dbReference type="SUPFAM" id="SSF88946">
    <property type="entry name" value="Sigma2 domain of RNA polymerase sigma factors"/>
    <property type="match status" value="1"/>
</dbReference>
<dbReference type="InterPro" id="IPR013249">
    <property type="entry name" value="RNA_pol_sigma70_r4_t2"/>
</dbReference>
<dbReference type="Proteomes" id="UP000295169">
    <property type="component" value="Unassembled WGS sequence"/>
</dbReference>
<organism evidence="8 9">
    <name type="scientific">Azotobacter chroococcum</name>
    <dbReference type="NCBI Taxonomy" id="353"/>
    <lineage>
        <taxon>Bacteria</taxon>
        <taxon>Pseudomonadati</taxon>
        <taxon>Pseudomonadota</taxon>
        <taxon>Gammaproteobacteria</taxon>
        <taxon>Pseudomonadales</taxon>
        <taxon>Pseudomonadaceae</taxon>
        <taxon>Azotobacter</taxon>
    </lineage>
</organism>
<evidence type="ECO:0000259" key="7">
    <source>
        <dbReference type="Pfam" id="PF08281"/>
    </source>
</evidence>
<dbReference type="NCBIfam" id="TIGR02937">
    <property type="entry name" value="sigma70-ECF"/>
    <property type="match status" value="1"/>
</dbReference>
<dbReference type="SUPFAM" id="SSF88659">
    <property type="entry name" value="Sigma3 and sigma4 domains of RNA polymerase sigma factors"/>
    <property type="match status" value="1"/>
</dbReference>
<reference evidence="8 9" key="1">
    <citation type="submission" date="2019-03" db="EMBL/GenBank/DDBJ databases">
        <title>Genomic Encyclopedia of Type Strains, Phase IV (KMG-IV): sequencing the most valuable type-strain genomes for metagenomic binning, comparative biology and taxonomic classification.</title>
        <authorList>
            <person name="Goeker M."/>
        </authorList>
    </citation>
    <scope>NUCLEOTIDE SEQUENCE [LARGE SCALE GENOMIC DNA]</scope>
    <source>
        <strain evidence="8 9">DSM 2286</strain>
    </source>
</reference>
<dbReference type="Gene3D" id="1.10.1740.10">
    <property type="match status" value="1"/>
</dbReference>
<evidence type="ECO:0000259" key="6">
    <source>
        <dbReference type="Pfam" id="PF04542"/>
    </source>
</evidence>
<dbReference type="GO" id="GO:0006352">
    <property type="term" value="P:DNA-templated transcription initiation"/>
    <property type="evidence" value="ECO:0007669"/>
    <property type="project" value="InterPro"/>
</dbReference>
<dbReference type="Pfam" id="PF04542">
    <property type="entry name" value="Sigma70_r2"/>
    <property type="match status" value="1"/>
</dbReference>
<comment type="similarity">
    <text evidence="1">Belongs to the sigma-70 factor family. ECF subfamily.</text>
</comment>
<protein>
    <submittedName>
        <fullName evidence="8">RNA polymerase sigma-70 factor (ECF subfamily)</fullName>
    </submittedName>
</protein>
<accession>A0A4R1PZG3</accession>
<keyword evidence="2" id="KW-0805">Transcription regulation</keyword>
<keyword evidence="4" id="KW-0804">Transcription</keyword>
<gene>
    <name evidence="8" type="ORF">EV691_10488</name>
</gene>
<dbReference type="NCBIfam" id="NF005448">
    <property type="entry name" value="PRK07037.1"/>
    <property type="match status" value="1"/>
</dbReference>
<dbReference type="InterPro" id="IPR039425">
    <property type="entry name" value="RNA_pol_sigma-70-like"/>
</dbReference>
<dbReference type="GO" id="GO:0003677">
    <property type="term" value="F:DNA binding"/>
    <property type="evidence" value="ECO:0007669"/>
    <property type="project" value="InterPro"/>
</dbReference>
<evidence type="ECO:0000256" key="3">
    <source>
        <dbReference type="ARBA" id="ARBA00023082"/>
    </source>
</evidence>
<evidence type="ECO:0000313" key="8">
    <source>
        <dbReference type="EMBL" id="TCL33414.1"/>
    </source>
</evidence>
<dbReference type="PANTHER" id="PTHR43133:SF63">
    <property type="entry name" value="RNA POLYMERASE SIGMA FACTOR FECI-RELATED"/>
    <property type="match status" value="1"/>
</dbReference>
<feature type="compositionally biased region" description="Polar residues" evidence="5">
    <location>
        <begin position="104"/>
        <end position="113"/>
    </location>
</feature>
<dbReference type="Gene3D" id="1.10.10.10">
    <property type="entry name" value="Winged helix-like DNA-binding domain superfamily/Winged helix DNA-binding domain"/>
    <property type="match status" value="1"/>
</dbReference>
<dbReference type="PANTHER" id="PTHR43133">
    <property type="entry name" value="RNA POLYMERASE ECF-TYPE SIGMA FACTO"/>
    <property type="match status" value="1"/>
</dbReference>
<dbReference type="Pfam" id="PF08281">
    <property type="entry name" value="Sigma70_r4_2"/>
    <property type="match status" value="1"/>
</dbReference>
<proteinExistence type="inferred from homology"/>